<keyword evidence="4" id="KW-0472">Membrane</keyword>
<feature type="transmembrane region" description="Helical" evidence="4">
    <location>
        <begin position="281"/>
        <end position="301"/>
    </location>
</feature>
<feature type="transmembrane region" description="Helical" evidence="4">
    <location>
        <begin position="245"/>
        <end position="269"/>
    </location>
</feature>
<evidence type="ECO:0000256" key="4">
    <source>
        <dbReference type="SAM" id="Phobius"/>
    </source>
</evidence>
<dbReference type="SUPFAM" id="SSF103473">
    <property type="entry name" value="MFS general substrate transporter"/>
    <property type="match status" value="1"/>
</dbReference>
<comment type="similarity">
    <text evidence="2">Belongs to the CutA family.</text>
</comment>
<dbReference type="InterPro" id="IPR020846">
    <property type="entry name" value="MFS_dom"/>
</dbReference>
<dbReference type="InterPro" id="IPR004323">
    <property type="entry name" value="Ion_tolerance_CutA"/>
</dbReference>
<feature type="transmembrane region" description="Helical" evidence="4">
    <location>
        <begin position="188"/>
        <end position="209"/>
    </location>
</feature>
<dbReference type="GO" id="GO:0005524">
    <property type="term" value="F:ATP binding"/>
    <property type="evidence" value="ECO:0007669"/>
    <property type="project" value="InterPro"/>
</dbReference>
<dbReference type="GO" id="GO:0010038">
    <property type="term" value="P:response to metal ion"/>
    <property type="evidence" value="ECO:0007669"/>
    <property type="project" value="InterPro"/>
</dbReference>
<dbReference type="Pfam" id="PF00271">
    <property type="entry name" value="Helicase_C"/>
    <property type="match status" value="1"/>
</dbReference>
<dbReference type="Gene3D" id="1.20.1250.20">
    <property type="entry name" value="MFS general substrate transporter like domains"/>
    <property type="match status" value="2"/>
</dbReference>
<proteinExistence type="inferred from homology"/>
<feature type="transmembrane region" description="Helical" evidence="4">
    <location>
        <begin position="151"/>
        <end position="176"/>
    </location>
</feature>
<feature type="domain" description="Helicase C-terminal" evidence="7">
    <location>
        <begin position="1620"/>
        <end position="1778"/>
    </location>
</feature>
<keyword evidence="4" id="KW-0812">Transmembrane</keyword>
<dbReference type="InterPro" id="IPR036259">
    <property type="entry name" value="MFS_trans_sf"/>
</dbReference>
<reference evidence="8" key="1">
    <citation type="submission" date="2022-07" db="EMBL/GenBank/DDBJ databases">
        <authorList>
            <person name="Trinca V."/>
            <person name="Uliana J.V.C."/>
            <person name="Torres T.T."/>
            <person name="Ward R.J."/>
            <person name="Monesi N."/>
        </authorList>
    </citation>
    <scope>NUCLEOTIDE SEQUENCE</scope>
    <source>
        <strain evidence="8">HSMRA1968</strain>
        <tissue evidence="8">Whole embryos</tissue>
    </source>
</reference>
<dbReference type="Pfam" id="PF03091">
    <property type="entry name" value="CutA1"/>
    <property type="match status" value="1"/>
</dbReference>
<dbReference type="Gene3D" id="3.40.50.300">
    <property type="entry name" value="P-loop containing nucleotide triphosphate hydrolases"/>
    <property type="match status" value="1"/>
</dbReference>
<comment type="subcellular location">
    <subcellularLocation>
        <location evidence="1">Membrane</location>
        <topology evidence="1">Multi-pass membrane protein</topology>
    </subcellularLocation>
</comment>
<evidence type="ECO:0000256" key="2">
    <source>
        <dbReference type="ARBA" id="ARBA00010169"/>
    </source>
</evidence>
<dbReference type="SMART" id="SM00487">
    <property type="entry name" value="DEXDc"/>
    <property type="match status" value="1"/>
</dbReference>
<evidence type="ECO:0000313" key="9">
    <source>
        <dbReference type="Proteomes" id="UP001151699"/>
    </source>
</evidence>
<dbReference type="OrthoDB" id="9993242at2759"/>
<dbReference type="Pfam" id="PF07690">
    <property type="entry name" value="MFS_1"/>
    <property type="match status" value="1"/>
</dbReference>
<feature type="transmembrane region" description="Helical" evidence="4">
    <location>
        <begin position="221"/>
        <end position="239"/>
    </location>
</feature>
<dbReference type="PANTHER" id="PTHR10799">
    <property type="entry name" value="SNF2/RAD54 HELICASE FAMILY"/>
    <property type="match status" value="1"/>
</dbReference>
<dbReference type="PROSITE" id="PS50850">
    <property type="entry name" value="MFS"/>
    <property type="match status" value="1"/>
</dbReference>
<gene>
    <name evidence="8" type="primary">ywqA</name>
    <name evidence="8" type="ORF">Bhyg_00232</name>
</gene>
<dbReference type="GO" id="GO:0016020">
    <property type="term" value="C:membrane"/>
    <property type="evidence" value="ECO:0007669"/>
    <property type="project" value="UniProtKB-SubCell"/>
</dbReference>
<evidence type="ECO:0000256" key="1">
    <source>
        <dbReference type="ARBA" id="ARBA00004141"/>
    </source>
</evidence>
<dbReference type="SMART" id="SM00490">
    <property type="entry name" value="HELICc"/>
    <property type="match status" value="1"/>
</dbReference>
<organism evidence="8 9">
    <name type="scientific">Pseudolycoriella hygida</name>
    <dbReference type="NCBI Taxonomy" id="35572"/>
    <lineage>
        <taxon>Eukaryota</taxon>
        <taxon>Metazoa</taxon>
        <taxon>Ecdysozoa</taxon>
        <taxon>Arthropoda</taxon>
        <taxon>Hexapoda</taxon>
        <taxon>Insecta</taxon>
        <taxon>Pterygota</taxon>
        <taxon>Neoptera</taxon>
        <taxon>Endopterygota</taxon>
        <taxon>Diptera</taxon>
        <taxon>Nematocera</taxon>
        <taxon>Sciaroidea</taxon>
        <taxon>Sciaridae</taxon>
        <taxon>Pseudolycoriella</taxon>
    </lineage>
</organism>
<protein>
    <submittedName>
        <fullName evidence="8">ATP-dependent helicase YwqA</fullName>
    </submittedName>
</protein>
<keyword evidence="4" id="KW-1133">Transmembrane helix</keyword>
<dbReference type="Proteomes" id="UP001151699">
    <property type="component" value="Chromosome A"/>
</dbReference>
<dbReference type="GO" id="GO:0022857">
    <property type="term" value="F:transmembrane transporter activity"/>
    <property type="evidence" value="ECO:0007669"/>
    <property type="project" value="InterPro"/>
</dbReference>
<evidence type="ECO:0000259" key="5">
    <source>
        <dbReference type="PROSITE" id="PS50850"/>
    </source>
</evidence>
<dbReference type="InterPro" id="IPR015867">
    <property type="entry name" value="N-reg_PII/ATP_PRibTrfase_C"/>
</dbReference>
<name>A0A9Q0N8V2_9DIPT</name>
<evidence type="ECO:0000313" key="8">
    <source>
        <dbReference type="EMBL" id="KAJ6645031.1"/>
    </source>
</evidence>
<keyword evidence="8" id="KW-0547">Nucleotide-binding</keyword>
<dbReference type="CDD" id="cd18793">
    <property type="entry name" value="SF2_C_SNF"/>
    <property type="match status" value="1"/>
</dbReference>
<keyword evidence="9" id="KW-1185">Reference proteome</keyword>
<keyword evidence="8" id="KW-0347">Helicase</keyword>
<dbReference type="PROSITE" id="PS51192">
    <property type="entry name" value="HELICASE_ATP_BIND_1"/>
    <property type="match status" value="1"/>
</dbReference>
<feature type="domain" description="Major facilitator superfamily (MFS) profile" evidence="5">
    <location>
        <begin position="1"/>
        <end position="339"/>
    </location>
</feature>
<dbReference type="EMBL" id="WJQU01000001">
    <property type="protein sequence ID" value="KAJ6645031.1"/>
    <property type="molecule type" value="Genomic_DNA"/>
</dbReference>
<dbReference type="GO" id="GO:0004386">
    <property type="term" value="F:helicase activity"/>
    <property type="evidence" value="ECO:0007669"/>
    <property type="project" value="UniProtKB-KW"/>
</dbReference>
<keyword evidence="8" id="KW-0067">ATP-binding</keyword>
<evidence type="ECO:0000256" key="3">
    <source>
        <dbReference type="ARBA" id="ARBA00022801"/>
    </source>
</evidence>
<comment type="caution">
    <text evidence="8">The sequence shown here is derived from an EMBL/GenBank/DDBJ whole genome shotgun (WGS) entry which is preliminary data.</text>
</comment>
<feature type="domain" description="Helicase ATP-binding" evidence="6">
    <location>
        <begin position="1339"/>
        <end position="1496"/>
    </location>
</feature>
<dbReference type="Gene3D" id="3.30.70.120">
    <property type="match status" value="1"/>
</dbReference>
<dbReference type="InterPro" id="IPR014001">
    <property type="entry name" value="Helicase_ATP-bd"/>
</dbReference>
<sequence length="1787" mass="203338">MVFGLVMVGTITLSTAFVSNISLLGFLWILNNWFQSMGWPPATRMLTHWYASKELGIKWSLCATSNQLGGAMTMVICGYLVDAYGWEAAFMVPGIIALVISALLYNRLRNSPQEIGLPIVEEYKECKSPTGDAYKRLSIYDLAKLIIYNRLMWYICFANMFVYIVRLGIIFWAPLFLYQLKNISISEAGWHLASYEVVGLVGGIGAGWMSDKIFQGRRGPVGTVFMLALSIIIILFWQLPKEYEMLSLFIITLAGIFVSGPQVLIGIATADFTTKQAVGTANGLSGLFGYLGSAIAAHRIIGHQSKCQFLHGHRYVLEVTVSADITDSLGMVMDFGQMKLVIKKWIDSHFDHNLILHQQDKEMGDKIASWTGQKIYYMQQNPTAENLALHLKKEILPTLFSNLFNNSHFTITKVKLFETPNCFVEVVNQIVAKLLETELAACIQVDNVTSYFKWQGKFSSELEYRVVIKASSANYLKIEKVLIDAVTGEYSKQNIHAILITANNNPHLVDKLKLGIYLNNSKFFKEATSTGDINSQQEIIQYLAYYFASTKIDQNWLNQLLPEIQCWIVAAKIYCMLRPKFVDQGQEVLTIKQLITHNLSTWVISSDFIIDLFLDFFFLNGDLENINHLVQLTQTNSIKYPAILGVSYFLQGETAEALVKFDISMKNLKDVSKKRNICLSGIYGICHILSLLQADHSNNLVLIQNLLKNYQALKIAYDRDMDRLRYSFSEERLRTMEYFIPAHEMSYSLLTVLTEFLTLNSQQLDQALSTILKYVNKKLNNALDDLILFLVLCWTKSKIIALNRYSLELRKMYDPILLGLVSVVKQGILPNGKDTNSQGSYAPYNFDFLQIIQVKPEWERAFNSLSNYFNKRGNIKSYDKRLVWFLSPNNTRDMIVPIEQKRIGNSNWNKGRAISLKRLFENHHSLDFVSNNDKPIIASIQRDHSYYGSYFIDNDKALLALVNHPLIFDADTGEHIELTKASLELIIKEDKNHYQIKLSAYSEIPIVELQKEGTNKYQVLEISQGDLDLAKIVGNQGITVPKTAQEKVLSLLQNATSNMNVRTELETMGLDSTPADSSLVVQLTMIDEILKIKVLVRPFGSKGSYYKPGHGNTNIVAQIDNIYKSVIRDLATEQENVLKLLDQCPTLSQQDNTDYEWKVDELESGLEILYELNDYKNKNSITIEWPYGQSLFVDREISFDNLKLNITSNNQWFNFDGEVAIDENQVMEMQTLLTKLNQSKGRFIELSDKRFIALTESFAKRLKELNIAAKADDKGQAIHKLGVPLLLEFAQKSNNVQADKKWKAHIDKISKAEKYDPKVPNNLQAELRAYQIEGFKWLAKLTNLGFGACLADDMGLGKTIQTITLLLDQATIGPCLVVAPASVCYVWEEECKKFAPSLNCISLNSINNREERVNNLGKMDVLICSYGILYQIGELLATKQFQIVVLDEAQAIKNFNTKRFKIITQFKTINRIALSGTPVENRTEELWNLFEFLNPGFLGSRQLFQAKYTKPIEIDRNIIARNTLKRLIQPFILRRIKSKVLDELPPKIEQTIFIEPTQQEKDFYEALRRESVERINNLTDASEAQKRFSILAEITKLRRACCDSSLVDTELELANSKLEAFDKIVSELKENNHRALVFSQYVGYLEIVKKRLDAQKISYHYLDGSSTQKQRQENVESFQSGKGDLFLISLKAGGVGLNLTAADYVIHLDPWWNPAVEDQASDRAHRIGQTRPVTIYRLVMKHSIEEKILKMHHEKRELAIGLLSDSDKNASLNQSDLLALINQTTFG</sequence>
<dbReference type="PROSITE" id="PS51194">
    <property type="entry name" value="HELICASE_CTER"/>
    <property type="match status" value="1"/>
</dbReference>
<accession>A0A9Q0N8V2</accession>
<dbReference type="SUPFAM" id="SSF55620">
    <property type="entry name" value="Tetrahydrobiopterin biosynthesis enzymes-like"/>
    <property type="match status" value="1"/>
</dbReference>
<dbReference type="SUPFAM" id="SSF54913">
    <property type="entry name" value="GlnB-like"/>
    <property type="match status" value="1"/>
</dbReference>
<evidence type="ECO:0000259" key="7">
    <source>
        <dbReference type="PROSITE" id="PS51194"/>
    </source>
</evidence>
<dbReference type="Gene3D" id="3.40.50.10810">
    <property type="entry name" value="Tandem AAA-ATPase domain"/>
    <property type="match status" value="1"/>
</dbReference>
<dbReference type="InterPro" id="IPR011322">
    <property type="entry name" value="N-reg_PII-like_a/b"/>
</dbReference>
<keyword evidence="3" id="KW-0378">Hydrolase</keyword>
<dbReference type="InterPro" id="IPR049730">
    <property type="entry name" value="SNF2/RAD54-like_C"/>
</dbReference>
<dbReference type="SUPFAM" id="SSF52540">
    <property type="entry name" value="P-loop containing nucleoside triphosphate hydrolases"/>
    <property type="match status" value="2"/>
</dbReference>
<dbReference type="InterPro" id="IPR038718">
    <property type="entry name" value="SNF2-like_sf"/>
</dbReference>
<dbReference type="InterPro" id="IPR011701">
    <property type="entry name" value="MFS"/>
</dbReference>
<dbReference type="InterPro" id="IPR001650">
    <property type="entry name" value="Helicase_C-like"/>
</dbReference>
<feature type="transmembrane region" description="Helical" evidence="4">
    <location>
        <begin position="6"/>
        <end position="34"/>
    </location>
</feature>
<dbReference type="InterPro" id="IPR000330">
    <property type="entry name" value="SNF2_N"/>
</dbReference>
<dbReference type="InterPro" id="IPR027417">
    <property type="entry name" value="P-loop_NTPase"/>
</dbReference>
<dbReference type="Pfam" id="PF00176">
    <property type="entry name" value="SNF2-rel_dom"/>
    <property type="match status" value="1"/>
</dbReference>
<dbReference type="GO" id="GO:0016787">
    <property type="term" value="F:hydrolase activity"/>
    <property type="evidence" value="ECO:0007669"/>
    <property type="project" value="UniProtKB-KW"/>
</dbReference>
<feature type="transmembrane region" description="Helical" evidence="4">
    <location>
        <begin position="87"/>
        <end position="105"/>
    </location>
</feature>
<evidence type="ECO:0000259" key="6">
    <source>
        <dbReference type="PROSITE" id="PS51192"/>
    </source>
</evidence>